<keyword evidence="5 8" id="KW-0472">Membrane</keyword>
<feature type="compositionally biased region" description="Basic residues" evidence="7">
    <location>
        <begin position="710"/>
        <end position="720"/>
    </location>
</feature>
<evidence type="ECO:0000313" key="10">
    <source>
        <dbReference type="EMBL" id="BAU92775.1"/>
    </source>
</evidence>
<accession>A0A160PIR4</accession>
<evidence type="ECO:0000256" key="1">
    <source>
        <dbReference type="ARBA" id="ARBA00004651"/>
    </source>
</evidence>
<dbReference type="PANTHER" id="PTHR32309:SF13">
    <property type="entry name" value="FERRIC ENTEROBACTIN TRANSPORT PROTEIN FEPE"/>
    <property type="match status" value="1"/>
</dbReference>
<evidence type="ECO:0000259" key="9">
    <source>
        <dbReference type="Pfam" id="PF02706"/>
    </source>
</evidence>
<evidence type="ECO:0000256" key="7">
    <source>
        <dbReference type="SAM" id="MobiDB-lite"/>
    </source>
</evidence>
<dbReference type="GO" id="GO:0005886">
    <property type="term" value="C:plasma membrane"/>
    <property type="evidence" value="ECO:0007669"/>
    <property type="project" value="UniProtKB-SubCell"/>
</dbReference>
<dbReference type="PANTHER" id="PTHR32309">
    <property type="entry name" value="TYROSINE-PROTEIN KINASE"/>
    <property type="match status" value="1"/>
</dbReference>
<evidence type="ECO:0000256" key="3">
    <source>
        <dbReference type="ARBA" id="ARBA00022692"/>
    </source>
</evidence>
<feature type="region of interest" description="Disordered" evidence="7">
    <location>
        <begin position="1"/>
        <end position="22"/>
    </location>
</feature>
<dbReference type="InterPro" id="IPR027417">
    <property type="entry name" value="P-loop_NTPase"/>
</dbReference>
<dbReference type="InterPro" id="IPR003856">
    <property type="entry name" value="LPS_length_determ_N"/>
</dbReference>
<evidence type="ECO:0000313" key="11">
    <source>
        <dbReference type="Proteomes" id="UP000218288"/>
    </source>
</evidence>
<evidence type="ECO:0000256" key="4">
    <source>
        <dbReference type="ARBA" id="ARBA00022989"/>
    </source>
</evidence>
<name>A0A160PIR4_9HYPH</name>
<feature type="coiled-coil region" evidence="6">
    <location>
        <begin position="340"/>
        <end position="391"/>
    </location>
</feature>
<keyword evidence="4 8" id="KW-1133">Transmembrane helix</keyword>
<evidence type="ECO:0000256" key="5">
    <source>
        <dbReference type="ARBA" id="ARBA00023136"/>
    </source>
</evidence>
<feature type="transmembrane region" description="Helical" evidence="8">
    <location>
        <begin position="92"/>
        <end position="111"/>
    </location>
</feature>
<protein>
    <submittedName>
        <fullName evidence="10">Lipopolysaccharide biosynthesis protein</fullName>
    </submittedName>
</protein>
<keyword evidence="2" id="KW-1003">Cell membrane</keyword>
<dbReference type="Gene3D" id="3.40.50.300">
    <property type="entry name" value="P-loop containing nucleotide triphosphate hydrolases"/>
    <property type="match status" value="1"/>
</dbReference>
<dbReference type="EMBL" id="AP014809">
    <property type="protein sequence ID" value="BAU92775.1"/>
    <property type="molecule type" value="Genomic_DNA"/>
</dbReference>
<keyword evidence="3 8" id="KW-0812">Transmembrane</keyword>
<dbReference type="Proteomes" id="UP000218288">
    <property type="component" value="Chromosome"/>
</dbReference>
<feature type="coiled-coil region" evidence="6">
    <location>
        <begin position="263"/>
        <end position="297"/>
    </location>
</feature>
<dbReference type="Pfam" id="PF02706">
    <property type="entry name" value="Wzz"/>
    <property type="match status" value="1"/>
</dbReference>
<evidence type="ECO:0000256" key="2">
    <source>
        <dbReference type="ARBA" id="ARBA00022475"/>
    </source>
</evidence>
<sequence length="756" mass="81071">MNEAGDIARGARQREQAMLREPGTTRETIAALREIVGPGEARHEAPFQVQEQRTGFRPVPGLAPAPAPSAAYAENGLRMRDLFLVLRRRARLIGSVAFAGALLAGTLSALLPPSYVATAQVMVEPAASEVAAGLLAPVVDTHIILLTSEARLRRVFDDLAAEPQYIEASAAVGAHPSFVERARFLLRDAARELGLASRPVQPEAEMPSTDLGPAQARAAMLVRQERQSSIISVSFQDRSAQRAALVANGMVTRHVRELGERRTQEAAGRRDFQEQRVEEARAEVGEAERLVRAFQIENGAAVPGREEESVSEITHQLVLLRSEIASRERDAGAPAAVDEIRVVRLQADALEARLAELKAVQGATVDRRIERQALDLRLDTARRNLTEQQRQLEESSKPQPAFAAAARVVAPASVPTRPNSLHPVVVAVPALVAFGILGAMVALLGERLAKGYRNEREVEEGLGIPCLGLVPRAPVVTASGAAADDARSPWGRAVGSLASTLLHRCGRPGSPCVVLITACAREEDKAELATALAVRARKDGRRVLLVRWDDDAALGHDFPSHPLAEGGVALKSFSAAAAFARDPALGIDRPVSEGVGRDLVLGLGGDRSVRVRQVLAYQYDLVVVDAPPVLASAQARLVADDADAALLALAWGRTDRQVADQALRLLRRPMPLAGDGPAPGERAVLAVLTDVNLKAHARYRLGDVGEHLFRAHRRRDRSRRTAPQPSAPIPKQAAASEARPDVEPGPSPVPRKRAEA</sequence>
<feature type="transmembrane region" description="Helical" evidence="8">
    <location>
        <begin position="421"/>
        <end position="444"/>
    </location>
</feature>
<feature type="region of interest" description="Disordered" evidence="7">
    <location>
        <begin position="710"/>
        <end position="756"/>
    </location>
</feature>
<proteinExistence type="predicted"/>
<reference evidence="10 11" key="1">
    <citation type="journal article" date="2016" name="Genome Announc.">
        <title>Complete Genome Sequence of Methylobacterium populi P-1M, Isolated from Pink-Pigmented Household Biofilm.</title>
        <authorList>
            <person name="Morohoshi T."/>
            <person name="Ikeda T."/>
        </authorList>
    </citation>
    <scope>NUCLEOTIDE SEQUENCE [LARGE SCALE GENOMIC DNA]</scope>
    <source>
        <strain evidence="10 11">P-1M</strain>
    </source>
</reference>
<comment type="subcellular location">
    <subcellularLocation>
        <location evidence="1">Cell membrane</location>
        <topology evidence="1">Multi-pass membrane protein</topology>
    </subcellularLocation>
</comment>
<dbReference type="InterPro" id="IPR050445">
    <property type="entry name" value="Bact_polysacc_biosynth/exp"/>
</dbReference>
<feature type="domain" description="Polysaccharide chain length determinant N-terminal" evidence="9">
    <location>
        <begin position="79"/>
        <end position="158"/>
    </location>
</feature>
<evidence type="ECO:0000256" key="8">
    <source>
        <dbReference type="SAM" id="Phobius"/>
    </source>
</evidence>
<dbReference type="SUPFAM" id="SSF52540">
    <property type="entry name" value="P-loop containing nucleoside triphosphate hydrolases"/>
    <property type="match status" value="1"/>
</dbReference>
<dbReference type="GO" id="GO:0004713">
    <property type="term" value="F:protein tyrosine kinase activity"/>
    <property type="evidence" value="ECO:0007669"/>
    <property type="project" value="TreeGrafter"/>
</dbReference>
<keyword evidence="6" id="KW-0175">Coiled coil</keyword>
<organism evidence="10 11">
    <name type="scientific">Methylorubrum populi</name>
    <dbReference type="NCBI Taxonomy" id="223967"/>
    <lineage>
        <taxon>Bacteria</taxon>
        <taxon>Pseudomonadati</taxon>
        <taxon>Pseudomonadota</taxon>
        <taxon>Alphaproteobacteria</taxon>
        <taxon>Hyphomicrobiales</taxon>
        <taxon>Methylobacteriaceae</taxon>
        <taxon>Methylorubrum</taxon>
    </lineage>
</organism>
<gene>
    <name evidence="10" type="ORF">MPPM_4170</name>
</gene>
<dbReference type="AlphaFoldDB" id="A0A160PIR4"/>
<evidence type="ECO:0000256" key="6">
    <source>
        <dbReference type="SAM" id="Coils"/>
    </source>
</evidence>